<keyword evidence="5" id="KW-1185">Reference proteome</keyword>
<feature type="chain" id="PRO_5038364833" evidence="2">
    <location>
        <begin position="26"/>
        <end position="351"/>
    </location>
</feature>
<accession>D7BYR5</accession>
<reference evidence="4 5" key="1">
    <citation type="journal article" date="2010" name="J. Bacteriol.">
        <title>Genome sequence of the milbemycin-producing bacterium Streptomyces bingchenggensis.</title>
        <authorList>
            <person name="Wang X.J."/>
            <person name="Yan Y.J."/>
            <person name="Zhang B."/>
            <person name="An J."/>
            <person name="Wang J.J."/>
            <person name="Tian J."/>
            <person name="Jiang L."/>
            <person name="Chen Y.H."/>
            <person name="Huang S.X."/>
            <person name="Yin M."/>
            <person name="Zhang J."/>
            <person name="Gao A.L."/>
            <person name="Liu C.X."/>
            <person name="Zhu Z.X."/>
            <person name="Xiang W.S."/>
        </authorList>
    </citation>
    <scope>NUCLEOTIDE SEQUENCE [LARGE SCALE GENOMIC DNA]</scope>
    <source>
        <strain evidence="4 5">BCW-1</strain>
    </source>
</reference>
<evidence type="ECO:0000313" key="4">
    <source>
        <dbReference type="EMBL" id="ADI05624.1"/>
    </source>
</evidence>
<dbReference type="InterPro" id="IPR050902">
    <property type="entry name" value="ABC_Transporter_SBP"/>
</dbReference>
<dbReference type="InterPro" id="IPR002491">
    <property type="entry name" value="ABC_transptr_periplasmic_BD"/>
</dbReference>
<sequence>MSRIRSTAPRPAAALAGALCLAAVACGGPAQGPDTSPRAGGARAGYPVTLENCGRTTTYREPPSRVVVMNGASVAEVSSMLALGLGDRVVANAQSYGMSEVKGRARAIAQLPARGIDQGGATDIPRETMLGLRPDAVLSTTSYGFRAENGFATRDDLASTGANSYISPAGCDDDTSRMRIADSYRLLTDLGRIFHVDDRARRLIAASRQKIDAVAAKVKDRKRPRVMVLFSNMSMGANDFSAIAANGIWNDILAKAGGTNAFSSATRNTFADLSKEKVAAEPVDALVVVSYQDRDPEGYARKLLRQFPQWPAAKAGRYIVLSDSIYLGPSNDIAVDRIARMLHPDAFPAAR</sequence>
<dbReference type="KEGG" id="sbh:SBI_02503"/>
<dbReference type="PROSITE" id="PS50983">
    <property type="entry name" value="FE_B12_PBP"/>
    <property type="match status" value="1"/>
</dbReference>
<dbReference type="Gene3D" id="3.40.50.1980">
    <property type="entry name" value="Nitrogenase molybdenum iron protein domain"/>
    <property type="match status" value="2"/>
</dbReference>
<evidence type="ECO:0000256" key="1">
    <source>
        <dbReference type="ARBA" id="ARBA00008814"/>
    </source>
</evidence>
<protein>
    <submittedName>
        <fullName evidence="4">ABC transporter iron(III)/siderophore-binding protein</fullName>
    </submittedName>
</protein>
<dbReference type="HOGENOM" id="CLU_038034_7_2_11"/>
<dbReference type="PROSITE" id="PS51257">
    <property type="entry name" value="PROKAR_LIPOPROTEIN"/>
    <property type="match status" value="1"/>
</dbReference>
<feature type="domain" description="Fe/B12 periplasmic-binding" evidence="3">
    <location>
        <begin position="68"/>
        <end position="350"/>
    </location>
</feature>
<evidence type="ECO:0000313" key="5">
    <source>
        <dbReference type="Proteomes" id="UP000000377"/>
    </source>
</evidence>
<feature type="signal peptide" evidence="2">
    <location>
        <begin position="1"/>
        <end position="25"/>
    </location>
</feature>
<dbReference type="EMBL" id="CP002047">
    <property type="protein sequence ID" value="ADI05624.1"/>
    <property type="molecule type" value="Genomic_DNA"/>
</dbReference>
<dbReference type="RefSeq" id="WP_014175101.1">
    <property type="nucleotide sequence ID" value="NC_016582.1"/>
</dbReference>
<gene>
    <name evidence="4" type="ordered locus">SBI_02503</name>
</gene>
<dbReference type="Proteomes" id="UP000000377">
    <property type="component" value="Chromosome"/>
</dbReference>
<evidence type="ECO:0000259" key="3">
    <source>
        <dbReference type="PROSITE" id="PS50983"/>
    </source>
</evidence>
<evidence type="ECO:0000256" key="2">
    <source>
        <dbReference type="SAM" id="SignalP"/>
    </source>
</evidence>
<dbReference type="AlphaFoldDB" id="D7BYR5"/>
<dbReference type="STRING" id="749414.SBI_02503"/>
<dbReference type="Pfam" id="PF01497">
    <property type="entry name" value="Peripla_BP_2"/>
    <property type="match status" value="1"/>
</dbReference>
<name>D7BYR5_STRBB</name>
<comment type="similarity">
    <text evidence="1">Belongs to the bacterial solute-binding protein 8 family.</text>
</comment>
<dbReference type="eggNOG" id="COG0614">
    <property type="taxonomic scope" value="Bacteria"/>
</dbReference>
<dbReference type="PATRIC" id="fig|749414.3.peg.2591"/>
<dbReference type="PANTHER" id="PTHR30535">
    <property type="entry name" value="VITAMIN B12-BINDING PROTEIN"/>
    <property type="match status" value="1"/>
</dbReference>
<proteinExistence type="inferred from homology"/>
<dbReference type="SUPFAM" id="SSF53807">
    <property type="entry name" value="Helical backbone' metal receptor"/>
    <property type="match status" value="1"/>
</dbReference>
<keyword evidence="2" id="KW-0732">Signal</keyword>
<dbReference type="PANTHER" id="PTHR30535:SF7">
    <property type="entry name" value="IRON(III) DICITRATE-BINDING PROTEIN"/>
    <property type="match status" value="1"/>
</dbReference>
<organism evidence="4 5">
    <name type="scientific">Streptomyces bingchenggensis (strain BCW-1)</name>
    <dbReference type="NCBI Taxonomy" id="749414"/>
    <lineage>
        <taxon>Bacteria</taxon>
        <taxon>Bacillati</taxon>
        <taxon>Actinomycetota</taxon>
        <taxon>Actinomycetes</taxon>
        <taxon>Kitasatosporales</taxon>
        <taxon>Streptomycetaceae</taxon>
        <taxon>Streptomyces</taxon>
    </lineage>
</organism>